<accession>A0A6C0J2T9</accession>
<dbReference type="AlphaFoldDB" id="A0A6C0J2T9"/>
<protein>
    <submittedName>
        <fullName evidence="1">Uncharacterized protein</fullName>
    </submittedName>
</protein>
<name>A0A6C0J2T9_9ZZZZ</name>
<evidence type="ECO:0000313" key="1">
    <source>
        <dbReference type="EMBL" id="QHT99978.1"/>
    </source>
</evidence>
<organism evidence="1">
    <name type="scientific">viral metagenome</name>
    <dbReference type="NCBI Taxonomy" id="1070528"/>
    <lineage>
        <taxon>unclassified sequences</taxon>
        <taxon>metagenomes</taxon>
        <taxon>organismal metagenomes</taxon>
    </lineage>
</organism>
<reference evidence="1" key="1">
    <citation type="journal article" date="2020" name="Nature">
        <title>Giant virus diversity and host interactions through global metagenomics.</title>
        <authorList>
            <person name="Schulz F."/>
            <person name="Roux S."/>
            <person name="Paez-Espino D."/>
            <person name="Jungbluth S."/>
            <person name="Walsh D.A."/>
            <person name="Denef V.J."/>
            <person name="McMahon K.D."/>
            <person name="Konstantinidis K.T."/>
            <person name="Eloe-Fadrosh E.A."/>
            <person name="Kyrpides N.C."/>
            <person name="Woyke T."/>
        </authorList>
    </citation>
    <scope>NUCLEOTIDE SEQUENCE</scope>
    <source>
        <strain evidence="1">GVMAG-M-3300025778-1</strain>
    </source>
</reference>
<proteinExistence type="predicted"/>
<sequence length="177" mass="19902">MNSNSMSTYTNLLNQINGETMRARAVLITAPPDMGQQLRYYEMSIGELVKSLHAVRESDVRSFDIIGEVRKLAPTNAKWQALVDNDMVDNIAIILDDCYDPLCEEYPKAAREVLGEMGSLKWKTFLLRVIKYLKDGDSFHQEGDESLSTFDDTAGGCDEIVWDAACTLLQRSIIQKA</sequence>
<dbReference type="EMBL" id="MN740319">
    <property type="protein sequence ID" value="QHT99978.1"/>
    <property type="molecule type" value="Genomic_DNA"/>
</dbReference>